<name>A0A146FG32_ASPKA</name>
<protein>
    <submittedName>
        <fullName evidence="1">Polyketide synthase</fullName>
    </submittedName>
</protein>
<dbReference type="AlphaFoldDB" id="A0A146FG32"/>
<accession>A0A146FG32</accession>
<comment type="caution">
    <text evidence="1">The sequence shown here is derived from an EMBL/GenBank/DDBJ whole genome shotgun (WGS) entry which is preliminary data.</text>
</comment>
<reference evidence="1 2" key="1">
    <citation type="journal article" date="2016" name="DNA Res.">
        <title>Genome sequence of Aspergillus luchuensis NBRC 4314.</title>
        <authorList>
            <person name="Yamada O."/>
            <person name="Machida M."/>
            <person name="Hosoyama A."/>
            <person name="Goto M."/>
            <person name="Takahashi T."/>
            <person name="Futagami T."/>
            <person name="Yamagata Y."/>
            <person name="Takeuchi M."/>
            <person name="Kobayashi T."/>
            <person name="Koike H."/>
            <person name="Abe K."/>
            <person name="Asai K."/>
            <person name="Arita M."/>
            <person name="Fujita N."/>
            <person name="Fukuda K."/>
            <person name="Higa K."/>
            <person name="Horikawa H."/>
            <person name="Ishikawa T."/>
            <person name="Jinno K."/>
            <person name="Kato Y."/>
            <person name="Kirimura K."/>
            <person name="Mizutani O."/>
            <person name="Nakasone K."/>
            <person name="Sano M."/>
            <person name="Shiraishi Y."/>
            <person name="Tsukahara M."/>
            <person name="Gomi K."/>
        </authorList>
    </citation>
    <scope>NUCLEOTIDE SEQUENCE [LARGE SCALE GENOMIC DNA]</scope>
    <source>
        <strain evidence="1 2">RIB 2604</strain>
    </source>
</reference>
<gene>
    <name evidence="1" type="ORF">RIB2604_01806970</name>
</gene>
<reference evidence="2" key="2">
    <citation type="submission" date="2016-02" db="EMBL/GenBank/DDBJ databases">
        <title>Genome sequencing of Aspergillus luchuensis NBRC 4314.</title>
        <authorList>
            <person name="Yamada O."/>
        </authorList>
    </citation>
    <scope>NUCLEOTIDE SEQUENCE [LARGE SCALE GENOMIC DNA]</scope>
    <source>
        <strain evidence="2">RIB 2604</strain>
    </source>
</reference>
<dbReference type="Proteomes" id="UP000075230">
    <property type="component" value="Unassembled WGS sequence"/>
</dbReference>
<sequence length="126" mass="14004">MPEGILKQSFVGLGAKLSQAPRAMKCQILHELDTEGDKTGFGVMTTFVCEDDLLQVNSVLFGFTIEPTHHDQNPLDGKVSCIDLEIGAEHLPEMPEQSRYSLSDSSILTTLVENIQWPVTCLPRRF</sequence>
<proteinExistence type="predicted"/>
<evidence type="ECO:0000313" key="1">
    <source>
        <dbReference type="EMBL" id="GAT24865.1"/>
    </source>
</evidence>
<dbReference type="EMBL" id="BCWF01000018">
    <property type="protein sequence ID" value="GAT24865.1"/>
    <property type="molecule type" value="Genomic_DNA"/>
</dbReference>
<organism evidence="1 2">
    <name type="scientific">Aspergillus kawachii</name>
    <name type="common">White koji mold</name>
    <name type="synonym">Aspergillus awamori var. kawachi</name>
    <dbReference type="NCBI Taxonomy" id="1069201"/>
    <lineage>
        <taxon>Eukaryota</taxon>
        <taxon>Fungi</taxon>
        <taxon>Dikarya</taxon>
        <taxon>Ascomycota</taxon>
        <taxon>Pezizomycotina</taxon>
        <taxon>Eurotiomycetes</taxon>
        <taxon>Eurotiomycetidae</taxon>
        <taxon>Eurotiales</taxon>
        <taxon>Aspergillaceae</taxon>
        <taxon>Aspergillus</taxon>
        <taxon>Aspergillus subgen. Circumdati</taxon>
    </lineage>
</organism>
<evidence type="ECO:0000313" key="2">
    <source>
        <dbReference type="Proteomes" id="UP000075230"/>
    </source>
</evidence>